<reference evidence="4" key="1">
    <citation type="submission" date="2022-06" db="EMBL/GenBank/DDBJ databases">
        <authorList>
            <person name="Berger JAMES D."/>
            <person name="Berger JAMES D."/>
        </authorList>
    </citation>
    <scope>NUCLEOTIDE SEQUENCE [LARGE SCALE GENOMIC DNA]</scope>
</reference>
<reference evidence="5" key="2">
    <citation type="submission" date="2023-11" db="UniProtKB">
        <authorList>
            <consortium name="WormBaseParasite"/>
        </authorList>
    </citation>
    <scope>IDENTIFICATION</scope>
</reference>
<feature type="domain" description="C2H2-type" evidence="3">
    <location>
        <begin position="274"/>
        <end position="301"/>
    </location>
</feature>
<organism evidence="4 5">
    <name type="scientific">Trichobilharzia regenti</name>
    <name type="common">Nasal bird schistosome</name>
    <dbReference type="NCBI Taxonomy" id="157069"/>
    <lineage>
        <taxon>Eukaryota</taxon>
        <taxon>Metazoa</taxon>
        <taxon>Spiralia</taxon>
        <taxon>Lophotrochozoa</taxon>
        <taxon>Platyhelminthes</taxon>
        <taxon>Trematoda</taxon>
        <taxon>Digenea</taxon>
        <taxon>Strigeidida</taxon>
        <taxon>Schistosomatoidea</taxon>
        <taxon>Schistosomatidae</taxon>
        <taxon>Trichobilharzia</taxon>
    </lineage>
</organism>
<proteinExistence type="predicted"/>
<feature type="compositionally biased region" description="Basic residues" evidence="2">
    <location>
        <begin position="294"/>
        <end position="304"/>
    </location>
</feature>
<evidence type="ECO:0000259" key="3">
    <source>
        <dbReference type="PROSITE" id="PS50157"/>
    </source>
</evidence>
<evidence type="ECO:0000313" key="5">
    <source>
        <dbReference type="WBParaSite" id="TREG1_106460.2"/>
    </source>
</evidence>
<dbReference type="Gene3D" id="3.30.160.60">
    <property type="entry name" value="Classic Zinc Finger"/>
    <property type="match status" value="1"/>
</dbReference>
<evidence type="ECO:0000256" key="2">
    <source>
        <dbReference type="SAM" id="MobiDB-lite"/>
    </source>
</evidence>
<feature type="region of interest" description="Disordered" evidence="2">
    <location>
        <begin position="944"/>
        <end position="982"/>
    </location>
</feature>
<evidence type="ECO:0000256" key="1">
    <source>
        <dbReference type="PROSITE-ProRule" id="PRU00042"/>
    </source>
</evidence>
<evidence type="ECO:0000313" key="4">
    <source>
        <dbReference type="Proteomes" id="UP000050795"/>
    </source>
</evidence>
<dbReference type="WBParaSite" id="TREG1_106460.2">
    <property type="protein sequence ID" value="TREG1_106460.2"/>
    <property type="gene ID" value="TREG1_106460"/>
</dbReference>
<dbReference type="SMART" id="SM00355">
    <property type="entry name" value="ZnF_C2H2"/>
    <property type="match status" value="3"/>
</dbReference>
<name>A0AA85IT93_TRIRE</name>
<accession>A0AA85IT93</accession>
<protein>
    <recommendedName>
        <fullName evidence="3">C2H2-type domain-containing protein</fullName>
    </recommendedName>
</protein>
<keyword evidence="1" id="KW-0862">Zinc</keyword>
<keyword evidence="1" id="KW-0863">Zinc-finger</keyword>
<keyword evidence="1" id="KW-0479">Metal-binding</keyword>
<feature type="compositionally biased region" description="Basic and acidic residues" evidence="2">
    <location>
        <begin position="310"/>
        <end position="322"/>
    </location>
</feature>
<sequence length="998" mass="108392">MLDDLWKKHIIKIKCEKNLGTEQSNTSSVKYLCRICPGFRTDNEALVKSHLVETHQIQGKMHSNLCSCDDLNDLKTMLTTTDENSVVSTTATSNNNGTKEYQKLGALYCQISDTSLHSPTNILDTSPTMNDANSVDSLSPPHSPVSPVLRESNAERKKITITLNSSPPPLPVTTSPTSDIQTSEIIAVISDQGGDTTVSIAYDTLSVANSLNNSNQLSEKQKCPDCDRCFSSCKAFERHILRSHAPNNLSDRQSVDLDSQTSCEYPSTTVSYEFVCPQCDRGFATNQACRIHARVHKQSGKKSARNTNEQADRKESSIESRFRTILPKPIGNKQTSCAQFPLLDLKPRRRNGRRPTISTASSSSSSSEPILLSKKQINPTQPPPHHHQDVGNNSSTGGVCNYTSTFTSVENSQTQLNPPTIFYQSTDDNHGGDGGGHITNHVNLSNEIIYESVTNANDPVCKQPHLLTVAAAYASQLPFSSNDISHNMDNFVTDAALVPFSTTNSSMPSIQIYPIPWMSDTQHNSTLTSSDVLISNGVINQSIDHPVYSTATSSSCDNQFHTVTSVTTNCELSSSSSLTHESLTPYSFIQFYPVMSSDGQLYYMTGTPIEIAQTDPNSCCNHQMEFNSGIVTANCCSESGYEYTTNEIWTSNDLSSADTDNTNNNNNNNNTININSSISSHHVSNTDVNIGDGHHGNNTSSVAYIVTPESCNNNNNKNNEGIIYFSSHYNHNNGVSENCQPILDYLSNDVEVIDLNIPAAVVHLDESSSVSGTASVLGETQLTSTLLYDVNPLTNSNNDNNNNDNNHHFSLTCSDSTESPLLNSTNIITTSSDQQQSLSVMCTVNQNDLSNNSGDGGGGGEQSIFDTVTVLNSTPSAIHSEVLQESTISLELTTSDSNDASFSSLNSERIDCLKEYLNFNKTPATETLNNNSIVYTLKDSLHSNNNNNNDNTNNTDLNNSPLTNDLSDLTSHVNNSSTSSATTTVALTSPICQLPTSV</sequence>
<dbReference type="InterPro" id="IPR036236">
    <property type="entry name" value="Znf_C2H2_sf"/>
</dbReference>
<keyword evidence="4" id="KW-1185">Reference proteome</keyword>
<dbReference type="Proteomes" id="UP000050795">
    <property type="component" value="Unassembled WGS sequence"/>
</dbReference>
<feature type="region of interest" description="Disordered" evidence="2">
    <location>
        <begin position="294"/>
        <end position="396"/>
    </location>
</feature>
<dbReference type="PROSITE" id="PS00028">
    <property type="entry name" value="ZINC_FINGER_C2H2_1"/>
    <property type="match status" value="2"/>
</dbReference>
<dbReference type="PROSITE" id="PS50157">
    <property type="entry name" value="ZINC_FINGER_C2H2_2"/>
    <property type="match status" value="1"/>
</dbReference>
<dbReference type="InterPro" id="IPR013087">
    <property type="entry name" value="Znf_C2H2_type"/>
</dbReference>
<dbReference type="SUPFAM" id="SSF57667">
    <property type="entry name" value="beta-beta-alpha zinc fingers"/>
    <property type="match status" value="1"/>
</dbReference>
<dbReference type="AlphaFoldDB" id="A0AA85IT93"/>
<dbReference type="GO" id="GO:0008270">
    <property type="term" value="F:zinc ion binding"/>
    <property type="evidence" value="ECO:0007669"/>
    <property type="project" value="UniProtKB-KW"/>
</dbReference>